<evidence type="ECO:0000313" key="1">
    <source>
        <dbReference type="EMBL" id="EFN74577.1"/>
    </source>
</evidence>
<proteinExistence type="predicted"/>
<evidence type="ECO:0000313" key="2">
    <source>
        <dbReference type="Proteomes" id="UP000000311"/>
    </source>
</evidence>
<dbReference type="InParanoid" id="E1ZW68"/>
<protein>
    <submittedName>
        <fullName evidence="1">Uncharacterized protein</fullName>
    </submittedName>
</protein>
<name>E1ZW68_CAMFO</name>
<dbReference type="EMBL" id="GL434776">
    <property type="protein sequence ID" value="EFN74577.1"/>
    <property type="molecule type" value="Genomic_DNA"/>
</dbReference>
<dbReference type="AlphaFoldDB" id="E1ZW68"/>
<organism evidence="2">
    <name type="scientific">Camponotus floridanus</name>
    <name type="common">Florida carpenter ant</name>
    <dbReference type="NCBI Taxonomy" id="104421"/>
    <lineage>
        <taxon>Eukaryota</taxon>
        <taxon>Metazoa</taxon>
        <taxon>Ecdysozoa</taxon>
        <taxon>Arthropoda</taxon>
        <taxon>Hexapoda</taxon>
        <taxon>Insecta</taxon>
        <taxon>Pterygota</taxon>
        <taxon>Neoptera</taxon>
        <taxon>Endopterygota</taxon>
        <taxon>Hymenoptera</taxon>
        <taxon>Apocrita</taxon>
        <taxon>Aculeata</taxon>
        <taxon>Formicoidea</taxon>
        <taxon>Formicidae</taxon>
        <taxon>Formicinae</taxon>
        <taxon>Camponotus</taxon>
    </lineage>
</organism>
<reference evidence="1 2" key="1">
    <citation type="journal article" date="2010" name="Science">
        <title>Genomic comparison of the ants Camponotus floridanus and Harpegnathos saltator.</title>
        <authorList>
            <person name="Bonasio R."/>
            <person name="Zhang G."/>
            <person name="Ye C."/>
            <person name="Mutti N.S."/>
            <person name="Fang X."/>
            <person name="Qin N."/>
            <person name="Donahue G."/>
            <person name="Yang P."/>
            <person name="Li Q."/>
            <person name="Li C."/>
            <person name="Zhang P."/>
            <person name="Huang Z."/>
            <person name="Berger S.L."/>
            <person name="Reinberg D."/>
            <person name="Wang J."/>
            <person name="Liebig J."/>
        </authorList>
    </citation>
    <scope>NUCLEOTIDE SEQUENCE [LARGE SCALE GENOMIC DNA]</scope>
    <source>
        <strain evidence="2">C129</strain>
    </source>
</reference>
<sequence length="99" mass="11192">MTIDGSARNIVLRARPAPSTWSCVIVRAATPSASGDAVRLHCRKTTCVALRKYHILIIILGSMIMKIYGQGRVFRREIDTQNTQALLKRYTTLDMRILF</sequence>
<accession>E1ZW68</accession>
<keyword evidence="2" id="KW-1185">Reference proteome</keyword>
<gene>
    <name evidence="1" type="ORF">EAG_11100</name>
</gene>
<dbReference type="Proteomes" id="UP000000311">
    <property type="component" value="Unassembled WGS sequence"/>
</dbReference>